<dbReference type="GO" id="GO:0006508">
    <property type="term" value="P:proteolysis"/>
    <property type="evidence" value="ECO:0007669"/>
    <property type="project" value="UniProtKB-KW"/>
</dbReference>
<dbReference type="Gene3D" id="3.40.630.10">
    <property type="entry name" value="Zn peptidases"/>
    <property type="match status" value="1"/>
</dbReference>
<dbReference type="Proteomes" id="UP000035722">
    <property type="component" value="Unassembled WGS sequence"/>
</dbReference>
<evidence type="ECO:0000313" key="7">
    <source>
        <dbReference type="Proteomes" id="UP000035722"/>
    </source>
</evidence>
<proteinExistence type="predicted"/>
<dbReference type="Pfam" id="PF07687">
    <property type="entry name" value="M20_dimer"/>
    <property type="match status" value="1"/>
</dbReference>
<dbReference type="EMBL" id="CAQI01000044">
    <property type="protein sequence ID" value="CCQ46269.1"/>
    <property type="molecule type" value="Genomic_DNA"/>
</dbReference>
<dbReference type="GO" id="GO:0046872">
    <property type="term" value="F:metal ion binding"/>
    <property type="evidence" value="ECO:0007669"/>
    <property type="project" value="UniProtKB-KW"/>
</dbReference>
<dbReference type="Gene3D" id="3.30.70.360">
    <property type="match status" value="1"/>
</dbReference>
<dbReference type="GO" id="GO:0008233">
    <property type="term" value="F:peptidase activity"/>
    <property type="evidence" value="ECO:0007669"/>
    <property type="project" value="UniProtKB-KW"/>
</dbReference>
<feature type="region of interest" description="Disordered" evidence="4">
    <location>
        <begin position="1"/>
        <end position="37"/>
    </location>
</feature>
<sequence length="491" mass="50982">MAECDEGNVFSMTSPSPATPDSIDGAQPAGSGPAPATEDLRAAIDRTCDQTLARLKELVAIPGIAWPSFDRSPLELSAEAVAALLRASGLDDVQILGCDKPDGTPGGPAVVARRPAEEGQPTILLYAHHDVQPAGDEALWDTEPFAAVEKDGRLYGRGAADDKAGIMAHIAAYAAVSEVLGAELGLGVTFFIEGEEEAGSPTFRPFLEAHREALRADVIVVADSSNWKVGVPALTTSLRGLVDGTIEVQVLEHAVHSGMFGGPVLDAPTLLARLIATLHDDDGNVAIPGLVATDTTSVDFPEADYRADASVLDGVRLAGTGSIASRLWTKPALSIIGFDAPGVDVASNTLLPRARAKFSLRLAPGQSPEEAMEAVRSHVESNAPFGAKVTFTPGESGNPFQTDTSSAAAGLAMWALGEAWGVPAVETGIGGSIPFIADLTELYPDVQILVTGVEDPDSRAHSANESLHLGDFRKAILAEALLLSRLNSGGL</sequence>
<evidence type="ECO:0000256" key="3">
    <source>
        <dbReference type="ARBA" id="ARBA00022801"/>
    </source>
</evidence>
<organism evidence="6 7">
    <name type="scientific">Pseudarthrobacter siccitolerans</name>
    <dbReference type="NCBI Taxonomy" id="861266"/>
    <lineage>
        <taxon>Bacteria</taxon>
        <taxon>Bacillati</taxon>
        <taxon>Actinomycetota</taxon>
        <taxon>Actinomycetes</taxon>
        <taxon>Micrococcales</taxon>
        <taxon>Micrococcaceae</taxon>
        <taxon>Pseudarthrobacter</taxon>
    </lineage>
</organism>
<dbReference type="AlphaFoldDB" id="A0A024H3B3"/>
<evidence type="ECO:0000259" key="5">
    <source>
        <dbReference type="Pfam" id="PF07687"/>
    </source>
</evidence>
<reference evidence="7" key="1">
    <citation type="journal article" date="2014" name="Genome Announc.">
        <title>Genome Sequence of Arthrobacter siccitolerans 4J27, a Xeroprotectant-Producing Desiccation-Tolerant Microorganism.</title>
        <authorList>
            <person name="Manzanera M."/>
            <person name="Santa-Cruz-Calvo L."/>
            <person name="Vilchez J.I."/>
            <person name="Garcia-Fontana C."/>
            <person name="Silva-Castro G.A."/>
            <person name="Calvo C."/>
            <person name="Gonzalez-Lopez J."/>
        </authorList>
    </citation>
    <scope>NUCLEOTIDE SEQUENCE [LARGE SCALE GENOMIC DNA]</scope>
    <source>
        <strain evidence="7">4J27</strain>
    </source>
</reference>
<keyword evidence="3" id="KW-0378">Hydrolase</keyword>
<keyword evidence="1" id="KW-0645">Protease</keyword>
<evidence type="ECO:0000256" key="1">
    <source>
        <dbReference type="ARBA" id="ARBA00022670"/>
    </source>
</evidence>
<keyword evidence="7" id="KW-1185">Reference proteome</keyword>
<dbReference type="NCBIfam" id="NF005914">
    <property type="entry name" value="PRK07907.1"/>
    <property type="match status" value="1"/>
</dbReference>
<dbReference type="InterPro" id="IPR002933">
    <property type="entry name" value="Peptidase_M20"/>
</dbReference>
<feature type="domain" description="Peptidase M20 dimerisation" evidence="5">
    <location>
        <begin position="237"/>
        <end position="384"/>
    </location>
</feature>
<evidence type="ECO:0000256" key="2">
    <source>
        <dbReference type="ARBA" id="ARBA00022723"/>
    </source>
</evidence>
<accession>A0A024H3B3</accession>
<evidence type="ECO:0000313" key="6">
    <source>
        <dbReference type="EMBL" id="CCQ46269.1"/>
    </source>
</evidence>
<dbReference type="InterPro" id="IPR051458">
    <property type="entry name" value="Cyt/Met_Dipeptidase"/>
</dbReference>
<gene>
    <name evidence="6" type="ORF">ARTSIC4J27_2231</name>
</gene>
<dbReference type="STRING" id="861266.ARTSIC4J27_2231"/>
<name>A0A024H3B3_9MICC</name>
<dbReference type="InterPro" id="IPR011650">
    <property type="entry name" value="Peptidase_M20_dimer"/>
</dbReference>
<protein>
    <submittedName>
        <fullName evidence="6">Peptidase M20/M25/M40 family protein</fullName>
    </submittedName>
</protein>
<dbReference type="PANTHER" id="PTHR43270:SF12">
    <property type="entry name" value="SUCCINYL-DIAMINOPIMELATE DESUCCINYLASE"/>
    <property type="match status" value="1"/>
</dbReference>
<evidence type="ECO:0000256" key="4">
    <source>
        <dbReference type="SAM" id="MobiDB-lite"/>
    </source>
</evidence>
<dbReference type="PANTHER" id="PTHR43270">
    <property type="entry name" value="BETA-ALA-HIS DIPEPTIDASE"/>
    <property type="match status" value="1"/>
</dbReference>
<dbReference type="SUPFAM" id="SSF53187">
    <property type="entry name" value="Zn-dependent exopeptidases"/>
    <property type="match status" value="1"/>
</dbReference>
<feature type="compositionally biased region" description="Low complexity" evidence="4">
    <location>
        <begin position="25"/>
        <end position="36"/>
    </location>
</feature>
<dbReference type="Pfam" id="PF01546">
    <property type="entry name" value="Peptidase_M20"/>
    <property type="match status" value="1"/>
</dbReference>
<keyword evidence="2" id="KW-0479">Metal-binding</keyword>
<comment type="caution">
    <text evidence="6">The sequence shown here is derived from an EMBL/GenBank/DDBJ whole genome shotgun (WGS) entry which is preliminary data.</text>
</comment>